<organism evidence="1 2">
    <name type="scientific">Cronobacter turicensis (strain DSM 18703 / CCUG 55852 / LMG 23827 / z3032)</name>
    <dbReference type="NCBI Taxonomy" id="693216"/>
    <lineage>
        <taxon>Bacteria</taxon>
        <taxon>Pseudomonadati</taxon>
        <taxon>Pseudomonadota</taxon>
        <taxon>Gammaproteobacteria</taxon>
        <taxon>Enterobacterales</taxon>
        <taxon>Enterobacteriaceae</taxon>
        <taxon>Cronobacter</taxon>
    </lineage>
</organism>
<dbReference type="HOGENOM" id="CLU_3205285_0_0_6"/>
<dbReference type="AlphaFoldDB" id="C9Y5T5"/>
<evidence type="ECO:0000313" key="1">
    <source>
        <dbReference type="EMBL" id="CBA34730.1"/>
    </source>
</evidence>
<accession>C9Y5T5</accession>
<dbReference type="KEGG" id="ctu:Ctu_3p00250"/>
<name>C9Y5T5_CROTZ</name>
<keyword evidence="1" id="KW-0614">Plasmid</keyword>
<dbReference type="Proteomes" id="UP000002069">
    <property type="component" value="Plasmid pCTU3"/>
</dbReference>
<keyword evidence="2" id="KW-1185">Reference proteome</keyword>
<reference evidence="2" key="2">
    <citation type="journal article" date="2011" name="J. Bacteriol.">
        <title>Complete genome sequence of Cronobacter turicensis LMG 23827, a food-borne pathogen causing deaths in neonates.</title>
        <authorList>
            <person name="Stephan R."/>
            <person name="Lehner A."/>
            <person name="Tischler P."/>
            <person name="Rattei T."/>
        </authorList>
    </citation>
    <scope>NUCLEOTIDE SEQUENCE [LARGE SCALE GENOMIC DNA]</scope>
    <source>
        <strain evidence="2">DSM 18703 / CCUG 55852 / LMG 23827 / z3032</strain>
    </source>
</reference>
<evidence type="ECO:0000313" key="2">
    <source>
        <dbReference type="Proteomes" id="UP000002069"/>
    </source>
</evidence>
<gene>
    <name evidence="1" type="ordered locus">Ctu_3p00250</name>
</gene>
<sequence length="45" mass="5035">MLILRDKSEFAARKINGKGIYTSAGMHRADILELGAELYLHCLSQ</sequence>
<geneLocation type="plasmid" evidence="1 2">
    <name>pCTU3</name>
</geneLocation>
<reference evidence="1 2" key="1">
    <citation type="journal article" date="2010" name="J. Bacteriol.">
        <title>Complete Genome Sequence of Cronobacter turicensis LMG 23827, a foodborne pathogen causing deaths in neonates.</title>
        <authorList>
            <person name="Stephan R."/>
            <person name="Lehner A."/>
            <person name="Tischler P."/>
            <person name="Rattei T."/>
        </authorList>
    </citation>
    <scope>NUCLEOTIDE SEQUENCE [LARGE SCALE GENOMIC DNA]</scope>
    <source>
        <strain evidence="2">DSM 18703 / CCUG 55852 / LMG 23827 / z3032</strain>
        <plasmid evidence="1 2">pCTU3</plasmid>
    </source>
</reference>
<proteinExistence type="predicted"/>
<protein>
    <submittedName>
        <fullName evidence="1">Uncharacterized protein</fullName>
    </submittedName>
</protein>
<dbReference type="EMBL" id="FN543096">
    <property type="protein sequence ID" value="CBA34730.1"/>
    <property type="molecule type" value="Genomic_DNA"/>
</dbReference>